<sequence>MTTRQPSLAVRRGSGTGVHAGSVAAAHVGSADGAGEGGGDGAEEGVLAAPVFWVEQAAAASSKARTIRRVECTGRNYGDSPASATKIPAVRPPATSIPIGIWINSIS</sequence>
<accession>A0ABP6FP42</accession>
<keyword evidence="2" id="KW-1185">Reference proteome</keyword>
<protein>
    <submittedName>
        <fullName evidence="1">Uncharacterized protein</fullName>
    </submittedName>
</protein>
<proteinExistence type="predicted"/>
<name>A0ABP6FP42_9ACTN</name>
<organism evidence="1 2">
    <name type="scientific">Nonomuraea recticatena</name>
    <dbReference type="NCBI Taxonomy" id="46178"/>
    <lineage>
        <taxon>Bacteria</taxon>
        <taxon>Bacillati</taxon>
        <taxon>Actinomycetota</taxon>
        <taxon>Actinomycetes</taxon>
        <taxon>Streptosporangiales</taxon>
        <taxon>Streptosporangiaceae</taxon>
        <taxon>Nonomuraea</taxon>
    </lineage>
</organism>
<gene>
    <name evidence="1" type="ORF">GCM10010412_088000</name>
</gene>
<dbReference type="Proteomes" id="UP001501666">
    <property type="component" value="Unassembled WGS sequence"/>
</dbReference>
<dbReference type="EMBL" id="BAAATE010000040">
    <property type="protein sequence ID" value="GAA2695290.1"/>
    <property type="molecule type" value="Genomic_DNA"/>
</dbReference>
<evidence type="ECO:0000313" key="2">
    <source>
        <dbReference type="Proteomes" id="UP001501666"/>
    </source>
</evidence>
<comment type="caution">
    <text evidence="1">The sequence shown here is derived from an EMBL/GenBank/DDBJ whole genome shotgun (WGS) entry which is preliminary data.</text>
</comment>
<reference evidence="2" key="1">
    <citation type="journal article" date="2019" name="Int. J. Syst. Evol. Microbiol.">
        <title>The Global Catalogue of Microorganisms (GCM) 10K type strain sequencing project: providing services to taxonomists for standard genome sequencing and annotation.</title>
        <authorList>
            <consortium name="The Broad Institute Genomics Platform"/>
            <consortium name="The Broad Institute Genome Sequencing Center for Infectious Disease"/>
            <person name="Wu L."/>
            <person name="Ma J."/>
        </authorList>
    </citation>
    <scope>NUCLEOTIDE SEQUENCE [LARGE SCALE GENOMIC DNA]</scope>
    <source>
        <strain evidence="2">JCM 6835</strain>
    </source>
</reference>
<evidence type="ECO:0000313" key="1">
    <source>
        <dbReference type="EMBL" id="GAA2695290.1"/>
    </source>
</evidence>